<dbReference type="NCBIfam" id="NF007069">
    <property type="entry name" value="PRK09514.1"/>
    <property type="match status" value="1"/>
</dbReference>
<keyword evidence="6" id="KW-1185">Reference proteome</keyword>
<feature type="domain" description="HTH merR-type" evidence="4">
    <location>
        <begin position="2"/>
        <end position="71"/>
    </location>
</feature>
<gene>
    <name evidence="5" type="primary">zntR</name>
    <name evidence="5" type="ORF">JQC93_17525</name>
</gene>
<organism evidence="5 6">
    <name type="scientific">Vibrio ulleungensis</name>
    <dbReference type="NCBI Taxonomy" id="2807619"/>
    <lineage>
        <taxon>Bacteria</taxon>
        <taxon>Pseudomonadati</taxon>
        <taxon>Pseudomonadota</taxon>
        <taxon>Gammaproteobacteria</taxon>
        <taxon>Vibrionales</taxon>
        <taxon>Vibrionaceae</taxon>
        <taxon>Vibrio</taxon>
    </lineage>
</organism>
<dbReference type="EMBL" id="JAFEUM010000009">
    <property type="protein sequence ID" value="MBM7038197.1"/>
    <property type="molecule type" value="Genomic_DNA"/>
</dbReference>
<comment type="caution">
    <text evidence="5">The sequence shown here is derived from an EMBL/GenBank/DDBJ whole genome shotgun (WGS) entry which is preliminary data.</text>
</comment>
<dbReference type="SUPFAM" id="SSF46955">
    <property type="entry name" value="Putative DNA-binding domain"/>
    <property type="match status" value="1"/>
</dbReference>
<keyword evidence="1" id="KW-0805">Transcription regulation</keyword>
<dbReference type="InterPro" id="IPR009061">
    <property type="entry name" value="DNA-bd_dom_put_sf"/>
</dbReference>
<protein>
    <submittedName>
        <fullName evidence="5">Zn(2+)-responsive transcriptional regulator</fullName>
    </submittedName>
</protein>
<dbReference type="PANTHER" id="PTHR30204">
    <property type="entry name" value="REDOX-CYCLING DRUG-SENSING TRANSCRIPTIONAL ACTIVATOR SOXR"/>
    <property type="match status" value="1"/>
</dbReference>
<sequence>MMLKIGELAKRHAIKADTLRFYEKNGLLRASQRSESGYRSYTESDSEKLAFIIRAKRVGFSLQEIADLLEIQVDRQNHHCSETKAIVDSKKKDVEERIQELTRFKHSLELLGDSCCGGEEPATHCSILEALNGVDKGVTL</sequence>
<proteinExistence type="predicted"/>
<reference evidence="5 6" key="1">
    <citation type="submission" date="2021-02" db="EMBL/GenBank/DDBJ databases">
        <authorList>
            <person name="Park J.-S."/>
        </authorList>
    </citation>
    <scope>NUCLEOTIDE SEQUENCE [LARGE SCALE GENOMIC DNA]</scope>
    <source>
        <strain evidence="5 6">188UL20-2</strain>
    </source>
</reference>
<dbReference type="SMART" id="SM00422">
    <property type="entry name" value="HTH_MERR"/>
    <property type="match status" value="1"/>
</dbReference>
<dbReference type="Proteomes" id="UP000809621">
    <property type="component" value="Unassembled WGS sequence"/>
</dbReference>
<dbReference type="Gene3D" id="1.10.1660.10">
    <property type="match status" value="1"/>
</dbReference>
<dbReference type="InterPro" id="IPR000551">
    <property type="entry name" value="MerR-type_HTH_dom"/>
</dbReference>
<dbReference type="NCBIfam" id="TIGR02043">
    <property type="entry name" value="ZntR"/>
    <property type="match status" value="1"/>
</dbReference>
<dbReference type="PROSITE" id="PS50937">
    <property type="entry name" value="HTH_MERR_2"/>
    <property type="match status" value="1"/>
</dbReference>
<evidence type="ECO:0000256" key="3">
    <source>
        <dbReference type="ARBA" id="ARBA00023163"/>
    </source>
</evidence>
<dbReference type="CDD" id="cd04770">
    <property type="entry name" value="HTH_HMRTR"/>
    <property type="match status" value="1"/>
</dbReference>
<evidence type="ECO:0000256" key="1">
    <source>
        <dbReference type="ARBA" id="ARBA00023015"/>
    </source>
</evidence>
<dbReference type="InterPro" id="IPR015358">
    <property type="entry name" value="Tscrpt_reg_MerR_DNA-bd"/>
</dbReference>
<dbReference type="InterPro" id="IPR047057">
    <property type="entry name" value="MerR_fam"/>
</dbReference>
<dbReference type="InterPro" id="IPR011788">
    <property type="entry name" value="ZntR"/>
</dbReference>
<evidence type="ECO:0000259" key="4">
    <source>
        <dbReference type="PROSITE" id="PS50937"/>
    </source>
</evidence>
<evidence type="ECO:0000313" key="6">
    <source>
        <dbReference type="Proteomes" id="UP000809621"/>
    </source>
</evidence>
<dbReference type="Pfam" id="PF00376">
    <property type="entry name" value="MerR"/>
    <property type="match status" value="1"/>
</dbReference>
<dbReference type="Pfam" id="PF09278">
    <property type="entry name" value="MerR-DNA-bind"/>
    <property type="match status" value="1"/>
</dbReference>
<keyword evidence="2" id="KW-0238">DNA-binding</keyword>
<dbReference type="PRINTS" id="PR00040">
    <property type="entry name" value="HTHMERR"/>
</dbReference>
<keyword evidence="3" id="KW-0804">Transcription</keyword>
<evidence type="ECO:0000256" key="2">
    <source>
        <dbReference type="ARBA" id="ARBA00023125"/>
    </source>
</evidence>
<dbReference type="PANTHER" id="PTHR30204:SF92">
    <property type="entry name" value="HTH-TYPE TRANSCRIPTIONAL REGULATOR ZNTR"/>
    <property type="match status" value="1"/>
</dbReference>
<accession>A0ABS2HNL4</accession>
<name>A0ABS2HNL4_9VIBR</name>
<evidence type="ECO:0000313" key="5">
    <source>
        <dbReference type="EMBL" id="MBM7038197.1"/>
    </source>
</evidence>